<dbReference type="AlphaFoldDB" id="A0A9Q3BH38"/>
<accession>A0A9Q3BH38</accession>
<protein>
    <submittedName>
        <fullName evidence="1">Uncharacterized protein</fullName>
    </submittedName>
</protein>
<reference evidence="1" key="1">
    <citation type="submission" date="2021-03" db="EMBL/GenBank/DDBJ databases">
        <title>Draft genome sequence of rust myrtle Austropuccinia psidii MF-1, a brazilian biotype.</title>
        <authorList>
            <person name="Quecine M.C."/>
            <person name="Pachon D.M.R."/>
            <person name="Bonatelli M.L."/>
            <person name="Correr F.H."/>
            <person name="Franceschini L.M."/>
            <person name="Leite T.F."/>
            <person name="Margarido G.R.A."/>
            <person name="Almeida C.A."/>
            <person name="Ferrarezi J.A."/>
            <person name="Labate C.A."/>
        </authorList>
    </citation>
    <scope>NUCLEOTIDE SEQUENCE</scope>
    <source>
        <strain evidence="1">MF-1</strain>
    </source>
</reference>
<dbReference type="Proteomes" id="UP000765509">
    <property type="component" value="Unassembled WGS sequence"/>
</dbReference>
<evidence type="ECO:0000313" key="1">
    <source>
        <dbReference type="EMBL" id="MBW0465065.1"/>
    </source>
</evidence>
<comment type="caution">
    <text evidence="1">The sequence shown here is derived from an EMBL/GenBank/DDBJ whole genome shotgun (WGS) entry which is preliminary data.</text>
</comment>
<keyword evidence="2" id="KW-1185">Reference proteome</keyword>
<sequence>MRDSFVGPFNIIKLMGKNAGEVRLTEEFSRKNPVLPVSLVDPYIQTGEDEFPSRNKTYTTQDIVEVKDSPGPVKKIFRERKIRLNSTDHTQYLVRFKIQTAHKDKCLAEDAIPDGKLYLRGFRASRRAEQYHTG</sequence>
<dbReference type="OrthoDB" id="3929326at2759"/>
<gene>
    <name evidence="1" type="ORF">O181_004780</name>
</gene>
<name>A0A9Q3BH38_9BASI</name>
<dbReference type="EMBL" id="AVOT02000943">
    <property type="protein sequence ID" value="MBW0465065.1"/>
    <property type="molecule type" value="Genomic_DNA"/>
</dbReference>
<proteinExistence type="predicted"/>
<organism evidence="1 2">
    <name type="scientific">Austropuccinia psidii MF-1</name>
    <dbReference type="NCBI Taxonomy" id="1389203"/>
    <lineage>
        <taxon>Eukaryota</taxon>
        <taxon>Fungi</taxon>
        <taxon>Dikarya</taxon>
        <taxon>Basidiomycota</taxon>
        <taxon>Pucciniomycotina</taxon>
        <taxon>Pucciniomycetes</taxon>
        <taxon>Pucciniales</taxon>
        <taxon>Sphaerophragmiaceae</taxon>
        <taxon>Austropuccinia</taxon>
    </lineage>
</organism>
<evidence type="ECO:0000313" key="2">
    <source>
        <dbReference type="Proteomes" id="UP000765509"/>
    </source>
</evidence>